<proteinExistence type="predicted"/>
<dbReference type="EMBL" id="CP016023">
    <property type="protein sequence ID" value="ANJ74976.1"/>
    <property type="molecule type" value="Genomic_DNA"/>
</dbReference>
<evidence type="ECO:0000313" key="2">
    <source>
        <dbReference type="EMBL" id="ANJ74976.1"/>
    </source>
</evidence>
<dbReference type="Proteomes" id="UP000078572">
    <property type="component" value="Chromosome 2"/>
</dbReference>
<dbReference type="InterPro" id="IPR000305">
    <property type="entry name" value="GIY-YIG_endonuc"/>
</dbReference>
<keyword evidence="3" id="KW-1185">Reference proteome</keyword>
<dbReference type="CDD" id="cd10440">
    <property type="entry name" value="GIY-YIG_COG3680"/>
    <property type="match status" value="1"/>
</dbReference>
<sequence>MVGLIDHTKPPGAPHSREYYPNSITSVLWEMTRIRFSSQTKRHLGHYVYALVDPRDDAIFYVGKASGNNRAYDHLKSETSETSKNRRIKEIREAGAEPLVDILRYGLDTKEACFEVEAAIIDTLGLENLTNSVRGHGIERGRQTAAEVERLYGSKPIDVADISERLMLFFINRTYSPTMPEIEIYDCVRQFWSNVGARRRTPDESGTPPYSTALGIADGVVVRAYSIAEWFPAGTTMSTRGFAGGEGRWEFVGQLLPDHPLVGRRLVDGDSAVTATQQGYRYVN</sequence>
<accession>A0A192A3Y4</accession>
<reference evidence="3" key="1">
    <citation type="submission" date="2016-06" db="EMBL/GenBank/DDBJ databases">
        <authorList>
            <person name="Xu Y."/>
            <person name="Nagy A."/>
            <person name="Yan X."/>
            <person name="Kim S.W."/>
            <person name="Haley B."/>
            <person name="Liu N.T."/>
            <person name="Nou X."/>
        </authorList>
    </citation>
    <scope>NUCLEOTIDE SEQUENCE [LARGE SCALE GENOMIC DNA]</scope>
    <source>
        <strain evidence="3">ATCC 49129</strain>
    </source>
</reference>
<protein>
    <recommendedName>
        <fullName evidence="1">GIY-YIG domain-containing protein</fullName>
    </recommendedName>
</protein>
<organism evidence="2 3">
    <name type="scientific">Ralstonia insidiosa</name>
    <dbReference type="NCBI Taxonomy" id="190721"/>
    <lineage>
        <taxon>Bacteria</taxon>
        <taxon>Pseudomonadati</taxon>
        <taxon>Pseudomonadota</taxon>
        <taxon>Betaproteobacteria</taxon>
        <taxon>Burkholderiales</taxon>
        <taxon>Burkholderiaceae</taxon>
        <taxon>Ralstonia</taxon>
    </lineage>
</organism>
<dbReference type="AlphaFoldDB" id="A0A192A3Y4"/>
<dbReference type="PROSITE" id="PS50164">
    <property type="entry name" value="GIY_YIG"/>
    <property type="match status" value="1"/>
</dbReference>
<dbReference type="Pfam" id="PF22945">
    <property type="entry name" value="LEM-3_GIY-YIG"/>
    <property type="match status" value="1"/>
</dbReference>
<feature type="domain" description="GIY-YIG" evidence="1">
    <location>
        <begin position="44"/>
        <end position="132"/>
    </location>
</feature>
<evidence type="ECO:0000259" key="1">
    <source>
        <dbReference type="PROSITE" id="PS50164"/>
    </source>
</evidence>
<evidence type="ECO:0000313" key="3">
    <source>
        <dbReference type="Proteomes" id="UP000078572"/>
    </source>
</evidence>
<name>A0A192A3Y4_9RALS</name>
<gene>
    <name evidence="2" type="ORF">A9Y76_20750</name>
</gene>